<proteinExistence type="inferred from homology"/>
<feature type="region of interest" description="Disordered" evidence="6">
    <location>
        <begin position="1"/>
        <end position="20"/>
    </location>
</feature>
<accession>A0ABU2M7H8</accession>
<feature type="compositionally biased region" description="Gly residues" evidence="6">
    <location>
        <begin position="1"/>
        <end position="10"/>
    </location>
</feature>
<dbReference type="InterPro" id="IPR036688">
    <property type="entry name" value="MoeA_C_domain_IV_sf"/>
</dbReference>
<dbReference type="InterPro" id="IPR005110">
    <property type="entry name" value="MoeA_linker/N"/>
</dbReference>
<comment type="pathway">
    <text evidence="5">Cofactor biosynthesis; molybdopterin biosynthesis.</text>
</comment>
<evidence type="ECO:0000313" key="9">
    <source>
        <dbReference type="Proteomes" id="UP001183390"/>
    </source>
</evidence>
<keyword evidence="9" id="KW-1185">Reference proteome</keyword>
<keyword evidence="3 5" id="KW-0500">Molybdenum</keyword>
<dbReference type="EMBL" id="JAVREP010000005">
    <property type="protein sequence ID" value="MDT0328622.1"/>
    <property type="molecule type" value="Genomic_DNA"/>
</dbReference>
<evidence type="ECO:0000259" key="7">
    <source>
        <dbReference type="SMART" id="SM00852"/>
    </source>
</evidence>
<dbReference type="EC" id="2.10.1.1" evidence="5"/>
<dbReference type="Gene3D" id="3.90.105.10">
    <property type="entry name" value="Molybdopterin biosynthesis moea protein, domain 2"/>
    <property type="match status" value="1"/>
</dbReference>
<name>A0ABU2M7H8_9ACTN</name>
<keyword evidence="5" id="KW-0808">Transferase</keyword>
<dbReference type="Pfam" id="PF00994">
    <property type="entry name" value="MoCF_biosynth"/>
    <property type="match status" value="1"/>
</dbReference>
<evidence type="ECO:0000313" key="8">
    <source>
        <dbReference type="EMBL" id="MDT0328622.1"/>
    </source>
</evidence>
<evidence type="ECO:0000256" key="2">
    <source>
        <dbReference type="ARBA" id="ARBA00010763"/>
    </source>
</evidence>
<dbReference type="SUPFAM" id="SSF63882">
    <property type="entry name" value="MoeA N-terminal region -like"/>
    <property type="match status" value="1"/>
</dbReference>
<dbReference type="SUPFAM" id="SSF53218">
    <property type="entry name" value="Molybdenum cofactor biosynthesis proteins"/>
    <property type="match status" value="1"/>
</dbReference>
<protein>
    <recommendedName>
        <fullName evidence="5">Molybdopterin molybdenumtransferase</fullName>
        <ecNumber evidence="5">2.10.1.1</ecNumber>
    </recommendedName>
</protein>
<organism evidence="8 9">
    <name type="scientific">Nocardiopsis lambiniae</name>
    <dbReference type="NCBI Taxonomy" id="3075539"/>
    <lineage>
        <taxon>Bacteria</taxon>
        <taxon>Bacillati</taxon>
        <taxon>Actinomycetota</taxon>
        <taxon>Actinomycetes</taxon>
        <taxon>Streptosporangiales</taxon>
        <taxon>Nocardiopsidaceae</taxon>
        <taxon>Nocardiopsis</taxon>
    </lineage>
</organism>
<dbReference type="Gene3D" id="2.170.190.11">
    <property type="entry name" value="Molybdopterin biosynthesis moea protein, domain 3"/>
    <property type="match status" value="1"/>
</dbReference>
<dbReference type="InterPro" id="IPR038987">
    <property type="entry name" value="MoeA-like"/>
</dbReference>
<dbReference type="CDD" id="cd00887">
    <property type="entry name" value="MoeA"/>
    <property type="match status" value="1"/>
</dbReference>
<comment type="catalytic activity">
    <reaction evidence="4">
        <text>adenylyl-molybdopterin + molybdate = Mo-molybdopterin + AMP + H(+)</text>
        <dbReference type="Rhea" id="RHEA:35047"/>
        <dbReference type="ChEBI" id="CHEBI:15378"/>
        <dbReference type="ChEBI" id="CHEBI:36264"/>
        <dbReference type="ChEBI" id="CHEBI:62727"/>
        <dbReference type="ChEBI" id="CHEBI:71302"/>
        <dbReference type="ChEBI" id="CHEBI:456215"/>
        <dbReference type="EC" id="2.10.1.1"/>
    </reaction>
</comment>
<evidence type="ECO:0000256" key="1">
    <source>
        <dbReference type="ARBA" id="ARBA00002901"/>
    </source>
</evidence>
<keyword evidence="5" id="KW-0501">Molybdenum cofactor biosynthesis</keyword>
<dbReference type="Pfam" id="PF03453">
    <property type="entry name" value="MoeA_N"/>
    <property type="match status" value="1"/>
</dbReference>
<dbReference type="InterPro" id="IPR036135">
    <property type="entry name" value="MoeA_linker/N_sf"/>
</dbReference>
<keyword evidence="5" id="KW-0460">Magnesium</keyword>
<gene>
    <name evidence="8" type="ORF">RM479_09375</name>
</gene>
<evidence type="ECO:0000256" key="3">
    <source>
        <dbReference type="ARBA" id="ARBA00022505"/>
    </source>
</evidence>
<feature type="domain" description="MoaB/Mog" evidence="7">
    <location>
        <begin position="179"/>
        <end position="314"/>
    </location>
</feature>
<dbReference type="InterPro" id="IPR001453">
    <property type="entry name" value="MoaB/Mog_dom"/>
</dbReference>
<evidence type="ECO:0000256" key="5">
    <source>
        <dbReference type="RuleBase" id="RU365090"/>
    </source>
</evidence>
<evidence type="ECO:0000256" key="4">
    <source>
        <dbReference type="ARBA" id="ARBA00047317"/>
    </source>
</evidence>
<dbReference type="PANTHER" id="PTHR10192:SF5">
    <property type="entry name" value="GEPHYRIN"/>
    <property type="match status" value="1"/>
</dbReference>
<reference evidence="9" key="1">
    <citation type="submission" date="2023-07" db="EMBL/GenBank/DDBJ databases">
        <title>30 novel species of actinomycetes from the DSMZ collection.</title>
        <authorList>
            <person name="Nouioui I."/>
        </authorList>
    </citation>
    <scope>NUCLEOTIDE SEQUENCE [LARGE SCALE GENOMIC DNA]</scope>
    <source>
        <strain evidence="9">DSM 44743</strain>
    </source>
</reference>
<comment type="caution">
    <text evidence="8">The sequence shown here is derived from an EMBL/GenBank/DDBJ whole genome shotgun (WGS) entry which is preliminary data.</text>
</comment>
<comment type="cofactor">
    <cofactor evidence="5">
        <name>Mg(2+)</name>
        <dbReference type="ChEBI" id="CHEBI:18420"/>
    </cofactor>
</comment>
<evidence type="ECO:0000256" key="6">
    <source>
        <dbReference type="SAM" id="MobiDB-lite"/>
    </source>
</evidence>
<keyword evidence="5" id="KW-0479">Metal-binding</keyword>
<sequence>MAGCGSGHGGQRSWTSARDLARRAGERASVAVRELPSEEASGAVLGTDVRALTGLPAFDAAAMDGFAVSGPGPWSPVGVGLAGAPVACAGLAPGEAVEIATGARVPKGTEAVLPYELAERSGGRVTGPAETGRHVRWAGEEITPGETVLTRGAIVGPAVLGLAAALGHETLPVLLPRVAVIVTGEEVTTSGLSGEGYVRDAIGPMLPGLVAWAGGRVEGIRHMGDDRDALVTAITGARADVVVVCGSSSKGPADHLRAALAEVGAEVLVDGVACRPGHPQVLARSGDTLFVGLPGNPGAALVAALTLLVPLLSAMSGRPDPSREPVPAPVVGEVTAHPRDTRLVAVRLEGERALPVGHDRPANLRGAALADAYAVIPPGWRGGEAELVRLP</sequence>
<comment type="similarity">
    <text evidence="2 5">Belongs to the MoeA family.</text>
</comment>
<dbReference type="SMART" id="SM00852">
    <property type="entry name" value="MoCF_biosynth"/>
    <property type="match status" value="1"/>
</dbReference>
<comment type="function">
    <text evidence="1 5">Catalyzes the insertion of molybdate into adenylated molybdopterin with the concomitant release of AMP.</text>
</comment>
<dbReference type="PANTHER" id="PTHR10192">
    <property type="entry name" value="MOLYBDOPTERIN BIOSYNTHESIS PROTEIN"/>
    <property type="match status" value="1"/>
</dbReference>
<dbReference type="InterPro" id="IPR036425">
    <property type="entry name" value="MoaB/Mog-like_dom_sf"/>
</dbReference>
<dbReference type="Gene3D" id="3.40.980.10">
    <property type="entry name" value="MoaB/Mog-like domain"/>
    <property type="match status" value="1"/>
</dbReference>
<dbReference type="Proteomes" id="UP001183390">
    <property type="component" value="Unassembled WGS sequence"/>
</dbReference>
<dbReference type="Gene3D" id="2.40.340.10">
    <property type="entry name" value="MoeA, C-terminal, domain IV"/>
    <property type="match status" value="1"/>
</dbReference>